<feature type="transmembrane region" description="Helical" evidence="1">
    <location>
        <begin position="99"/>
        <end position="122"/>
    </location>
</feature>
<evidence type="ECO:0000256" key="1">
    <source>
        <dbReference type="SAM" id="Phobius"/>
    </source>
</evidence>
<sequence length="194" mass="22963">MKVFNAKNSNNIDTLAITFFTLLAIYNNQVTVFYILYLFWWNEVVYSAVVLYFKKKKGFTINLGPKLFLMGIYFVFLVVFFGFIAHYKNYDLVAVNFEILFFQNLFFNLNVLFFLVEMVWFFKQNPNEIEQATIHPFSARAIILHISIILGAFMMLLVVPNFSNFFTSENNWSALVIIMPFMLLRYFFQRSGLL</sequence>
<gene>
    <name evidence="2" type="ORF">ACFO3U_02975</name>
</gene>
<keyword evidence="1" id="KW-0472">Membrane</keyword>
<organism evidence="2 3">
    <name type="scientific">Flavobacterium ponti</name>
    <dbReference type="NCBI Taxonomy" id="665133"/>
    <lineage>
        <taxon>Bacteria</taxon>
        <taxon>Pseudomonadati</taxon>
        <taxon>Bacteroidota</taxon>
        <taxon>Flavobacteriia</taxon>
        <taxon>Flavobacteriales</taxon>
        <taxon>Flavobacteriaceae</taxon>
        <taxon>Flavobacterium</taxon>
    </lineage>
</organism>
<accession>A0ABV9P010</accession>
<evidence type="ECO:0008006" key="4">
    <source>
        <dbReference type="Google" id="ProtNLM"/>
    </source>
</evidence>
<dbReference type="EMBL" id="JBHSGW010000002">
    <property type="protein sequence ID" value="MFC4738948.1"/>
    <property type="molecule type" value="Genomic_DNA"/>
</dbReference>
<proteinExistence type="predicted"/>
<dbReference type="RefSeq" id="WP_379738249.1">
    <property type="nucleotide sequence ID" value="NZ_JBHSGW010000002.1"/>
</dbReference>
<feature type="transmembrane region" description="Helical" evidence="1">
    <location>
        <begin position="171"/>
        <end position="188"/>
    </location>
</feature>
<dbReference type="Proteomes" id="UP001595885">
    <property type="component" value="Unassembled WGS sequence"/>
</dbReference>
<evidence type="ECO:0000313" key="3">
    <source>
        <dbReference type="Proteomes" id="UP001595885"/>
    </source>
</evidence>
<keyword evidence="3" id="KW-1185">Reference proteome</keyword>
<keyword evidence="1" id="KW-1133">Transmembrane helix</keyword>
<evidence type="ECO:0000313" key="2">
    <source>
        <dbReference type="EMBL" id="MFC4738948.1"/>
    </source>
</evidence>
<feature type="transmembrane region" description="Helical" evidence="1">
    <location>
        <begin position="142"/>
        <end position="159"/>
    </location>
</feature>
<feature type="transmembrane region" description="Helical" evidence="1">
    <location>
        <begin position="34"/>
        <end position="53"/>
    </location>
</feature>
<keyword evidence="1" id="KW-0812">Transmembrane</keyword>
<comment type="caution">
    <text evidence="2">The sequence shown here is derived from an EMBL/GenBank/DDBJ whole genome shotgun (WGS) entry which is preliminary data.</text>
</comment>
<name>A0ABV9P010_9FLAO</name>
<feature type="transmembrane region" description="Helical" evidence="1">
    <location>
        <begin position="65"/>
        <end position="87"/>
    </location>
</feature>
<protein>
    <recommendedName>
        <fullName evidence="4">Low temperature requirement protein A</fullName>
    </recommendedName>
</protein>
<reference evidence="3" key="1">
    <citation type="journal article" date="2019" name="Int. J. Syst. Evol. Microbiol.">
        <title>The Global Catalogue of Microorganisms (GCM) 10K type strain sequencing project: providing services to taxonomists for standard genome sequencing and annotation.</title>
        <authorList>
            <consortium name="The Broad Institute Genomics Platform"/>
            <consortium name="The Broad Institute Genome Sequencing Center for Infectious Disease"/>
            <person name="Wu L."/>
            <person name="Ma J."/>
        </authorList>
    </citation>
    <scope>NUCLEOTIDE SEQUENCE [LARGE SCALE GENOMIC DNA]</scope>
    <source>
        <strain evidence="3">CCUG 50349</strain>
    </source>
</reference>